<dbReference type="GO" id="GO:0006493">
    <property type="term" value="P:protein O-linked glycosylation"/>
    <property type="evidence" value="ECO:0007669"/>
    <property type="project" value="InterPro"/>
</dbReference>
<dbReference type="Proteomes" id="UP000783102">
    <property type="component" value="Unassembled WGS sequence"/>
</dbReference>
<evidence type="ECO:0000259" key="9">
    <source>
        <dbReference type="Pfam" id="PF13844"/>
    </source>
</evidence>
<keyword evidence="4" id="KW-0328">Glycosyltransferase</keyword>
<dbReference type="AlphaFoldDB" id="A0A9Q2WFU0"/>
<dbReference type="InterPro" id="IPR011990">
    <property type="entry name" value="TPR-like_helical_dom_sf"/>
</dbReference>
<dbReference type="SUPFAM" id="SSF48439">
    <property type="entry name" value="Protein prenylyltransferase"/>
    <property type="match status" value="1"/>
</dbReference>
<evidence type="ECO:0000256" key="2">
    <source>
        <dbReference type="ARBA" id="ARBA00005386"/>
    </source>
</evidence>
<accession>A0A9Q2WFU0</accession>
<dbReference type="EMBL" id="JAANEY010000001">
    <property type="protein sequence ID" value="MBT8550372.1"/>
    <property type="molecule type" value="Genomic_DNA"/>
</dbReference>
<dbReference type="Gene3D" id="1.25.40.10">
    <property type="entry name" value="Tetratricopeptide repeat domain"/>
    <property type="match status" value="4"/>
</dbReference>
<feature type="repeat" description="TPR" evidence="8">
    <location>
        <begin position="325"/>
        <end position="358"/>
    </location>
</feature>
<dbReference type="PROSITE" id="PS50005">
    <property type="entry name" value="TPR"/>
    <property type="match status" value="9"/>
</dbReference>
<evidence type="ECO:0000256" key="8">
    <source>
        <dbReference type="PROSITE-ProRule" id="PRU00339"/>
    </source>
</evidence>
<evidence type="ECO:0000256" key="6">
    <source>
        <dbReference type="ARBA" id="ARBA00022737"/>
    </source>
</evidence>
<dbReference type="PROSITE" id="PS50293">
    <property type="entry name" value="TPR_REGION"/>
    <property type="match status" value="4"/>
</dbReference>
<dbReference type="InterPro" id="IPR029489">
    <property type="entry name" value="OGT/SEC/SPY_C"/>
</dbReference>
<keyword evidence="5" id="KW-0808">Transferase</keyword>
<organism evidence="10 11">
    <name type="scientific">Polynucleobacter paneuropaeus</name>
    <dbReference type="NCBI Taxonomy" id="2527775"/>
    <lineage>
        <taxon>Bacteria</taxon>
        <taxon>Pseudomonadati</taxon>
        <taxon>Pseudomonadota</taxon>
        <taxon>Betaproteobacteria</taxon>
        <taxon>Burkholderiales</taxon>
        <taxon>Burkholderiaceae</taxon>
        <taxon>Polynucleobacter</taxon>
    </lineage>
</organism>
<feature type="repeat" description="TPR" evidence="8">
    <location>
        <begin position="121"/>
        <end position="154"/>
    </location>
</feature>
<feature type="repeat" description="TPR" evidence="8">
    <location>
        <begin position="19"/>
        <end position="52"/>
    </location>
</feature>
<dbReference type="InterPro" id="IPR019734">
    <property type="entry name" value="TPR_rpt"/>
</dbReference>
<feature type="repeat" description="TPR" evidence="8">
    <location>
        <begin position="189"/>
        <end position="222"/>
    </location>
</feature>
<protein>
    <recommendedName>
        <fullName evidence="3">protein O-GlcNAc transferase</fullName>
        <ecNumber evidence="3">2.4.1.255</ecNumber>
    </recommendedName>
</protein>
<dbReference type="Gene3D" id="3.40.50.11380">
    <property type="match status" value="2"/>
</dbReference>
<dbReference type="Pfam" id="PF13414">
    <property type="entry name" value="TPR_11"/>
    <property type="match status" value="2"/>
</dbReference>
<dbReference type="Pfam" id="PF13181">
    <property type="entry name" value="TPR_8"/>
    <property type="match status" value="1"/>
</dbReference>
<comment type="pathway">
    <text evidence="1">Protein modification; protein glycosylation.</text>
</comment>
<dbReference type="Gene3D" id="3.40.50.2000">
    <property type="entry name" value="Glycogen Phosphorylase B"/>
    <property type="match status" value="1"/>
</dbReference>
<feature type="repeat" description="TPR" evidence="8">
    <location>
        <begin position="223"/>
        <end position="256"/>
    </location>
</feature>
<evidence type="ECO:0000256" key="7">
    <source>
        <dbReference type="ARBA" id="ARBA00022803"/>
    </source>
</evidence>
<evidence type="ECO:0000256" key="3">
    <source>
        <dbReference type="ARBA" id="ARBA00011970"/>
    </source>
</evidence>
<evidence type="ECO:0000256" key="4">
    <source>
        <dbReference type="ARBA" id="ARBA00022676"/>
    </source>
</evidence>
<dbReference type="Gene3D" id="3.30.720.150">
    <property type="match status" value="1"/>
</dbReference>
<dbReference type="EC" id="2.4.1.255" evidence="3"/>
<keyword evidence="6" id="KW-0677">Repeat</keyword>
<evidence type="ECO:0000313" key="10">
    <source>
        <dbReference type="EMBL" id="MBT8550372.1"/>
    </source>
</evidence>
<dbReference type="SUPFAM" id="SSF48452">
    <property type="entry name" value="TPR-like"/>
    <property type="match status" value="1"/>
</dbReference>
<dbReference type="Pfam" id="PF13432">
    <property type="entry name" value="TPR_16"/>
    <property type="match status" value="1"/>
</dbReference>
<proteinExistence type="inferred from homology"/>
<feature type="repeat" description="TPR" evidence="8">
    <location>
        <begin position="53"/>
        <end position="86"/>
    </location>
</feature>
<feature type="domain" description="O-GlcNAc transferase C-terminal" evidence="9">
    <location>
        <begin position="597"/>
        <end position="785"/>
    </location>
</feature>
<comment type="caution">
    <text evidence="10">The sequence shown here is derived from an EMBL/GenBank/DDBJ whole genome shotgun (WGS) entry which is preliminary data.</text>
</comment>
<gene>
    <name evidence="10" type="ORF">G6731_00140</name>
</gene>
<feature type="repeat" description="TPR" evidence="8">
    <location>
        <begin position="87"/>
        <end position="120"/>
    </location>
</feature>
<dbReference type="GO" id="GO:0097363">
    <property type="term" value="F:protein O-acetylglucosaminyltransferase activity"/>
    <property type="evidence" value="ECO:0007669"/>
    <property type="project" value="UniProtKB-EC"/>
</dbReference>
<evidence type="ECO:0000256" key="1">
    <source>
        <dbReference type="ARBA" id="ARBA00004922"/>
    </source>
</evidence>
<dbReference type="PANTHER" id="PTHR44366">
    <property type="entry name" value="UDP-N-ACETYLGLUCOSAMINE--PEPTIDE N-ACETYLGLUCOSAMINYLTRANSFERASE 110 KDA SUBUNIT"/>
    <property type="match status" value="1"/>
</dbReference>
<dbReference type="SMART" id="SM00028">
    <property type="entry name" value="TPR"/>
    <property type="match status" value="10"/>
</dbReference>
<feature type="repeat" description="TPR" evidence="8">
    <location>
        <begin position="257"/>
        <end position="290"/>
    </location>
</feature>
<evidence type="ECO:0000313" key="11">
    <source>
        <dbReference type="Proteomes" id="UP000783102"/>
    </source>
</evidence>
<feature type="repeat" description="TPR" evidence="8">
    <location>
        <begin position="155"/>
        <end position="188"/>
    </location>
</feature>
<keyword evidence="7 8" id="KW-0802">TPR repeat</keyword>
<feature type="domain" description="O-GlcNAc transferase C-terminal" evidence="9">
    <location>
        <begin position="436"/>
        <end position="594"/>
    </location>
</feature>
<reference evidence="10" key="1">
    <citation type="journal article" date="2021" name="Genome Biol. Evol.">
        <title>Continental-Scale Gene Flow Prevents Allopatric Divergence of Pelagic Freshwater Bacteria.</title>
        <authorList>
            <person name="Hoetzinger M."/>
            <person name="Pitt A."/>
            <person name="Huemer A."/>
            <person name="Hahn M.W."/>
        </authorList>
    </citation>
    <scope>NUCLEOTIDE SEQUENCE</scope>
    <source>
        <strain evidence="10">SM1-W8</strain>
    </source>
</reference>
<dbReference type="Pfam" id="PF13844">
    <property type="entry name" value="Glyco_transf_41"/>
    <property type="match status" value="2"/>
</dbReference>
<name>A0A9Q2WFU0_9BURK</name>
<evidence type="ECO:0000256" key="5">
    <source>
        <dbReference type="ARBA" id="ARBA00022679"/>
    </source>
</evidence>
<dbReference type="InterPro" id="IPR037919">
    <property type="entry name" value="OGT"/>
</dbReference>
<sequence length="809" mass="91978">MRSEAAIFEKRYQLDSLQASDLLRRGLIYKNERAYSLAIQDFDSAIALNPQYAQAYYERGNTYFDQLQFEAAVASYDEAISVDVNFIPAYLNKGIGLQNLGRSDLAVQNYEALLKFDPAHLQARLNLAGVLNALGQYQQAIAVYDQIIILSPQDSKAYNSRGEIHKHLKQFAAAIQSFDRAIEINPSFALAHYNRGNTFFDLLEFDKAVSSYDRAIEADPMNAGAYMNRGIGLQNLARYAAAVQSYDKAIEINPEYVDAYLNRGNAFFSLKEYATAIQSYDDVIRFRPQDHLPYIKKADAYKELKQFELAHECINKAIDIKPDCAEAYCIQGHIYKEQKEFALSIASYNKAIELNPEYPFLYDIRLLAKLDISDWDDIENQIEVLRGRISKGERQASTFPPLASMDDPQIHKEVNEVWSKHVYPAVEMYPPMQKYGPHEKIRVAFISADFRNHPVSQLTINLFESFDKERFEITALALGPESTDEITGRLKAAFDRFIWVDTLSDEEVAKLSRDLEIDIAVDLGGYTANCRTGIFARRAAPIQMAYLGYPSTTGAPYFDYLVSDETIIPEDSRKFYSEKIAYVPIYQVNDKKQISEKVFSRSEFGLPENGVVFCCFNNPYKITPEIFDIWVDILKAVDGSVLWFYEKYEITSINLRKEAIKRGIDPERLIFAKYMNSMEEHLARYALADLFLDTLPYNAHTTAGDALWAGLPVLTRLGNSFAARVAGGLLRAVGIPELVTSSIEEYRDLAIRLAKNPDELKAIREKLAVTKLTSPLFNAKEFSKNFEKTLAKVYDHYQSDLPPDHIGLN</sequence>
<dbReference type="PANTHER" id="PTHR44366:SF1">
    <property type="entry name" value="UDP-N-ACETYLGLUCOSAMINE--PEPTIDE N-ACETYLGLUCOSAMINYLTRANSFERASE 110 KDA SUBUNIT"/>
    <property type="match status" value="1"/>
</dbReference>
<dbReference type="Pfam" id="PF00515">
    <property type="entry name" value="TPR_1"/>
    <property type="match status" value="3"/>
</dbReference>
<comment type="similarity">
    <text evidence="2">Belongs to the glycosyltransferase 41 family. O-GlcNAc transferase subfamily.</text>
</comment>